<dbReference type="EMBL" id="CAKOGL010000008">
    <property type="protein sequence ID" value="CAH2089448.1"/>
    <property type="molecule type" value="Genomic_DNA"/>
</dbReference>
<dbReference type="AlphaFoldDB" id="A0AAU9TUC2"/>
<name>A0AAU9TUC2_EUPED</name>
<evidence type="ECO:0000313" key="2">
    <source>
        <dbReference type="Proteomes" id="UP001153954"/>
    </source>
</evidence>
<accession>A0AAU9TUC2</accession>
<evidence type="ECO:0000313" key="1">
    <source>
        <dbReference type="EMBL" id="CAH2089448.1"/>
    </source>
</evidence>
<reference evidence="1" key="1">
    <citation type="submission" date="2022-03" db="EMBL/GenBank/DDBJ databases">
        <authorList>
            <person name="Tunstrom K."/>
        </authorList>
    </citation>
    <scope>NUCLEOTIDE SEQUENCE</scope>
</reference>
<protein>
    <submittedName>
        <fullName evidence="1">Uncharacterized protein</fullName>
    </submittedName>
</protein>
<keyword evidence="2" id="KW-1185">Reference proteome</keyword>
<comment type="caution">
    <text evidence="1">The sequence shown here is derived from an EMBL/GenBank/DDBJ whole genome shotgun (WGS) entry which is preliminary data.</text>
</comment>
<dbReference type="Proteomes" id="UP001153954">
    <property type="component" value="Unassembled WGS sequence"/>
</dbReference>
<organism evidence="1 2">
    <name type="scientific">Euphydryas editha</name>
    <name type="common">Edith's checkerspot</name>
    <dbReference type="NCBI Taxonomy" id="104508"/>
    <lineage>
        <taxon>Eukaryota</taxon>
        <taxon>Metazoa</taxon>
        <taxon>Ecdysozoa</taxon>
        <taxon>Arthropoda</taxon>
        <taxon>Hexapoda</taxon>
        <taxon>Insecta</taxon>
        <taxon>Pterygota</taxon>
        <taxon>Neoptera</taxon>
        <taxon>Endopterygota</taxon>
        <taxon>Lepidoptera</taxon>
        <taxon>Glossata</taxon>
        <taxon>Ditrysia</taxon>
        <taxon>Papilionoidea</taxon>
        <taxon>Nymphalidae</taxon>
        <taxon>Nymphalinae</taxon>
        <taxon>Euphydryas</taxon>
    </lineage>
</organism>
<sequence>MKTNILCEAASVDIGKGTKKRRKPRNFNVDLPLFYPEGQELSNDKIKDHERRRRTNIKTDLEGGNLTDDIDVLVPL</sequence>
<gene>
    <name evidence="1" type="ORF">EEDITHA_LOCUS5500</name>
</gene>
<proteinExistence type="predicted"/>